<protein>
    <submittedName>
        <fullName evidence="1 2">Uncharacterized protein</fullName>
    </submittedName>
</protein>
<proteinExistence type="predicted"/>
<reference evidence="1 3" key="2">
    <citation type="journal article" date="2013" name="Nature">
        <title>Insights into bilaterian evolution from three spiralian genomes.</title>
        <authorList>
            <person name="Simakov O."/>
            <person name="Marletaz F."/>
            <person name="Cho S.J."/>
            <person name="Edsinger-Gonzales E."/>
            <person name="Havlak P."/>
            <person name="Hellsten U."/>
            <person name="Kuo D.H."/>
            <person name="Larsson T."/>
            <person name="Lv J."/>
            <person name="Arendt D."/>
            <person name="Savage R."/>
            <person name="Osoegawa K."/>
            <person name="de Jong P."/>
            <person name="Grimwood J."/>
            <person name="Chapman J.A."/>
            <person name="Shapiro H."/>
            <person name="Aerts A."/>
            <person name="Otillar R.P."/>
            <person name="Terry A.Y."/>
            <person name="Boore J.L."/>
            <person name="Grigoriev I.V."/>
            <person name="Lindberg D.R."/>
            <person name="Seaver E.C."/>
            <person name="Weisblat D.A."/>
            <person name="Putnam N.H."/>
            <person name="Rokhsar D.S."/>
        </authorList>
    </citation>
    <scope>NUCLEOTIDE SEQUENCE</scope>
    <source>
        <strain evidence="1 3">I ESC-2004</strain>
    </source>
</reference>
<evidence type="ECO:0000313" key="3">
    <source>
        <dbReference type="Proteomes" id="UP000014760"/>
    </source>
</evidence>
<keyword evidence="3" id="KW-1185">Reference proteome</keyword>
<dbReference type="AlphaFoldDB" id="R7T490"/>
<dbReference type="EnsemblMetazoa" id="CapteT211785">
    <property type="protein sequence ID" value="CapteP211785"/>
    <property type="gene ID" value="CapteG211785"/>
</dbReference>
<sequence length="236" mass="27023">MAWHNDSDCYGCQIDHLSQKYHMGENGCLNTGEDECFVIPELPEVEVQSSSDGKIEAQSVKASGWVRKMKRSLDTPSIPNEFKVHPLEKSFLEPGVKWGIQLPSLKRIQVVKGRSGDRFLEIRQFNEKKDGTMVADGRKFIRLTKANILAIYEMYDNIVRRVKEVQSGEDVNSHIFITDALTVNVTSPAKNINFRSWFSDGSENRRPGWGIVVNLKEFDEIWKWADVWSQQMLGVE</sequence>
<accession>R7T490</accession>
<dbReference type="EMBL" id="AMQN01003581">
    <property type="status" value="NOT_ANNOTATED_CDS"/>
    <property type="molecule type" value="Genomic_DNA"/>
</dbReference>
<name>R7T490_CAPTE</name>
<gene>
    <name evidence="1" type="ORF">CAPTEDRAFT_211785</name>
</gene>
<evidence type="ECO:0000313" key="2">
    <source>
        <dbReference type="EnsemblMetazoa" id="CapteP211785"/>
    </source>
</evidence>
<reference evidence="3" key="1">
    <citation type="submission" date="2012-12" db="EMBL/GenBank/DDBJ databases">
        <authorList>
            <person name="Hellsten U."/>
            <person name="Grimwood J."/>
            <person name="Chapman J.A."/>
            <person name="Shapiro H."/>
            <person name="Aerts A."/>
            <person name="Otillar R.P."/>
            <person name="Terry A.Y."/>
            <person name="Boore J.L."/>
            <person name="Simakov O."/>
            <person name="Marletaz F."/>
            <person name="Cho S.-J."/>
            <person name="Edsinger-Gonzales E."/>
            <person name="Havlak P."/>
            <person name="Kuo D.-H."/>
            <person name="Larsson T."/>
            <person name="Lv J."/>
            <person name="Arendt D."/>
            <person name="Savage R."/>
            <person name="Osoegawa K."/>
            <person name="de Jong P."/>
            <person name="Lindberg D.R."/>
            <person name="Seaver E.C."/>
            <person name="Weisblat D.A."/>
            <person name="Putnam N.H."/>
            <person name="Grigoriev I.V."/>
            <person name="Rokhsar D.S."/>
        </authorList>
    </citation>
    <scope>NUCLEOTIDE SEQUENCE</scope>
    <source>
        <strain evidence="3">I ESC-2004</strain>
    </source>
</reference>
<evidence type="ECO:0000313" key="1">
    <source>
        <dbReference type="EMBL" id="ELT87762.1"/>
    </source>
</evidence>
<reference evidence="2" key="3">
    <citation type="submission" date="2015-06" db="UniProtKB">
        <authorList>
            <consortium name="EnsemblMetazoa"/>
        </authorList>
    </citation>
    <scope>IDENTIFICATION</scope>
</reference>
<dbReference type="Proteomes" id="UP000014760">
    <property type="component" value="Unassembled WGS sequence"/>
</dbReference>
<dbReference type="HOGENOM" id="CLU_112602_0_0_1"/>
<dbReference type="EMBL" id="KB312171">
    <property type="protein sequence ID" value="ELT87762.1"/>
    <property type="molecule type" value="Genomic_DNA"/>
</dbReference>
<organism evidence="1">
    <name type="scientific">Capitella teleta</name>
    <name type="common">Polychaete worm</name>
    <dbReference type="NCBI Taxonomy" id="283909"/>
    <lineage>
        <taxon>Eukaryota</taxon>
        <taxon>Metazoa</taxon>
        <taxon>Spiralia</taxon>
        <taxon>Lophotrochozoa</taxon>
        <taxon>Annelida</taxon>
        <taxon>Polychaeta</taxon>
        <taxon>Sedentaria</taxon>
        <taxon>Scolecida</taxon>
        <taxon>Capitellidae</taxon>
        <taxon>Capitella</taxon>
    </lineage>
</organism>